<dbReference type="Pfam" id="PF04023">
    <property type="entry name" value="FeoA"/>
    <property type="match status" value="1"/>
</dbReference>
<sequence length="83" mass="9102">MIVQTKPQVPLEFLLSGQTGCIGQLIGSVEEIHRLEELGLRAGRRVEMVQTGSPCIVRIDGQKLCFREAGKFRVLVDLGDPAP</sequence>
<dbReference type="GO" id="GO:0046914">
    <property type="term" value="F:transition metal ion binding"/>
    <property type="evidence" value="ECO:0007669"/>
    <property type="project" value="InterPro"/>
</dbReference>
<accession>X0U682</accession>
<dbReference type="AlphaFoldDB" id="X0U682"/>
<dbReference type="EMBL" id="BARS01004838">
    <property type="protein sequence ID" value="GAF83990.1"/>
    <property type="molecule type" value="Genomic_DNA"/>
</dbReference>
<gene>
    <name evidence="3" type="ORF">S01H1_09470</name>
</gene>
<protein>
    <recommendedName>
        <fullName evidence="2">Ferrous iron transporter FeoA-like domain-containing protein</fullName>
    </recommendedName>
</protein>
<keyword evidence="1" id="KW-0408">Iron</keyword>
<evidence type="ECO:0000259" key="2">
    <source>
        <dbReference type="SMART" id="SM00899"/>
    </source>
</evidence>
<dbReference type="Gene3D" id="2.30.30.90">
    <property type="match status" value="1"/>
</dbReference>
<comment type="caution">
    <text evidence="3">The sequence shown here is derived from an EMBL/GenBank/DDBJ whole genome shotgun (WGS) entry which is preliminary data.</text>
</comment>
<dbReference type="InterPro" id="IPR038157">
    <property type="entry name" value="FeoA_core_dom"/>
</dbReference>
<evidence type="ECO:0000313" key="3">
    <source>
        <dbReference type="EMBL" id="GAF83990.1"/>
    </source>
</evidence>
<proteinExistence type="predicted"/>
<reference evidence="3" key="1">
    <citation type="journal article" date="2014" name="Front. Microbiol.">
        <title>High frequency of phylogenetically diverse reductive dehalogenase-homologous genes in deep subseafloor sedimentary metagenomes.</title>
        <authorList>
            <person name="Kawai M."/>
            <person name="Futagami T."/>
            <person name="Toyoda A."/>
            <person name="Takaki Y."/>
            <person name="Nishi S."/>
            <person name="Hori S."/>
            <person name="Arai W."/>
            <person name="Tsubouchi T."/>
            <person name="Morono Y."/>
            <person name="Uchiyama I."/>
            <person name="Ito T."/>
            <person name="Fujiyama A."/>
            <person name="Inagaki F."/>
            <person name="Takami H."/>
        </authorList>
    </citation>
    <scope>NUCLEOTIDE SEQUENCE</scope>
    <source>
        <strain evidence="3">Expedition CK06-06</strain>
    </source>
</reference>
<evidence type="ECO:0000256" key="1">
    <source>
        <dbReference type="ARBA" id="ARBA00023004"/>
    </source>
</evidence>
<organism evidence="3">
    <name type="scientific">marine sediment metagenome</name>
    <dbReference type="NCBI Taxonomy" id="412755"/>
    <lineage>
        <taxon>unclassified sequences</taxon>
        <taxon>metagenomes</taxon>
        <taxon>ecological metagenomes</taxon>
    </lineage>
</organism>
<feature type="domain" description="Ferrous iron transporter FeoA-like" evidence="2">
    <location>
        <begin position="9"/>
        <end position="76"/>
    </location>
</feature>
<dbReference type="InterPro" id="IPR007167">
    <property type="entry name" value="Fe-transptr_FeoA-like"/>
</dbReference>
<dbReference type="InterPro" id="IPR008988">
    <property type="entry name" value="Transcriptional_repressor_C"/>
</dbReference>
<name>X0U682_9ZZZZ</name>
<dbReference type="SMART" id="SM00899">
    <property type="entry name" value="FeoA"/>
    <property type="match status" value="1"/>
</dbReference>
<dbReference type="SUPFAM" id="SSF50037">
    <property type="entry name" value="C-terminal domain of transcriptional repressors"/>
    <property type="match status" value="1"/>
</dbReference>